<dbReference type="InterPro" id="IPR032710">
    <property type="entry name" value="NTF2-like_dom_sf"/>
</dbReference>
<accession>A0AAN6DJE9</accession>
<feature type="domain" description="SnoaL-like" evidence="1">
    <location>
        <begin position="13"/>
        <end position="135"/>
    </location>
</feature>
<proteinExistence type="predicted"/>
<dbReference type="EMBL" id="JAHLUX010000001">
    <property type="protein sequence ID" value="KAG7821532.1"/>
    <property type="molecule type" value="Genomic_DNA"/>
</dbReference>
<dbReference type="InterPro" id="IPR037401">
    <property type="entry name" value="SnoaL-like"/>
</dbReference>
<dbReference type="Gene3D" id="3.10.450.50">
    <property type="match status" value="1"/>
</dbReference>
<dbReference type="RefSeq" id="XP_043061902.1">
    <property type="nucleotide sequence ID" value="XM_043206423.1"/>
</dbReference>
<organism evidence="2 3">
    <name type="scientific">Pichia angusta</name>
    <name type="common">Yeast</name>
    <name type="synonym">Hansenula polymorpha</name>
    <dbReference type="NCBI Taxonomy" id="870730"/>
    <lineage>
        <taxon>Eukaryota</taxon>
        <taxon>Fungi</taxon>
        <taxon>Dikarya</taxon>
        <taxon>Ascomycota</taxon>
        <taxon>Saccharomycotina</taxon>
        <taxon>Pichiomycetes</taxon>
        <taxon>Pichiales</taxon>
        <taxon>Pichiaceae</taxon>
        <taxon>Ogataea</taxon>
    </lineage>
</organism>
<sequence>MTAPVKLAGSPAEKEAVADAIYRFGLSLDTRDAELFDSCFTDDGGIELLGERATGKQQLRDLCYGRVADLDTTHLISNFRINIEGSKATLTAIAYAQHFGKGKGMVEGSKFLLTGSVYRAELAKDTADDIWRIKDLVIDLHWSDGDFAVMQDK</sequence>
<evidence type="ECO:0000313" key="3">
    <source>
        <dbReference type="Proteomes" id="UP001196530"/>
    </source>
</evidence>
<dbReference type="Proteomes" id="UP001196530">
    <property type="component" value="Unassembled WGS sequence"/>
</dbReference>
<reference evidence="2" key="1">
    <citation type="journal article" date="2021" name="G3 (Bethesda)">
        <title>Genomic diversity, chromosomal rearrangements, and interspecies hybridization in the ogataea polymorpha species complex.</title>
        <authorList>
            <person name="Hanson S.J."/>
            <person name="Cinneide E.O."/>
            <person name="Salzberg L.I."/>
            <person name="Wolfe K.H."/>
            <person name="McGowan J."/>
            <person name="Fitzpatrick D.A."/>
            <person name="Matlin K."/>
        </authorList>
    </citation>
    <scope>NUCLEOTIDE SEQUENCE</scope>
    <source>
        <strain evidence="2">61-244</strain>
    </source>
</reference>
<comment type="caution">
    <text evidence="2">The sequence shown here is derived from an EMBL/GenBank/DDBJ whole genome shotgun (WGS) entry which is preliminary data.</text>
</comment>
<dbReference type="AlphaFoldDB" id="A0AAN6DJE9"/>
<gene>
    <name evidence="2" type="ORF">KL928_000007</name>
</gene>
<name>A0AAN6DJE9_PICAN</name>
<protein>
    <recommendedName>
        <fullName evidence="1">SnoaL-like domain-containing protein</fullName>
    </recommendedName>
</protein>
<dbReference type="Pfam" id="PF13577">
    <property type="entry name" value="SnoaL_4"/>
    <property type="match status" value="1"/>
</dbReference>
<dbReference type="SUPFAM" id="SSF54427">
    <property type="entry name" value="NTF2-like"/>
    <property type="match status" value="1"/>
</dbReference>
<evidence type="ECO:0000313" key="2">
    <source>
        <dbReference type="EMBL" id="KAG7821532.1"/>
    </source>
</evidence>
<dbReference type="CDD" id="cd00531">
    <property type="entry name" value="NTF2_like"/>
    <property type="match status" value="1"/>
</dbReference>
<dbReference type="GeneID" id="66124058"/>
<evidence type="ECO:0000259" key="1">
    <source>
        <dbReference type="Pfam" id="PF13577"/>
    </source>
</evidence>